<dbReference type="UniPathway" id="UPA00392"/>
<keyword evidence="7" id="KW-1185">Reference proteome</keyword>
<dbReference type="PANTHER" id="PTHR30307:SF0">
    <property type="entry name" value="S-ADENOSYLMETHIONINE:TRNA RIBOSYLTRANSFERASE-ISOMERASE"/>
    <property type="match status" value="1"/>
</dbReference>
<protein>
    <recommendedName>
        <fullName evidence="5">S-adenosylmethionine:tRNA ribosyltransferase-isomerase</fullName>
        <ecNumber evidence="5">2.4.99.17</ecNumber>
    </recommendedName>
    <alternativeName>
        <fullName evidence="5">Queuosine biosynthesis protein QueA</fullName>
    </alternativeName>
</protein>
<comment type="function">
    <text evidence="5">Transfers and isomerizes the ribose moiety from AdoMet to the 7-aminomethyl group of 7-deazaguanine (preQ1-tRNA) to give epoxyqueuosine (oQ-tRNA).</text>
</comment>
<evidence type="ECO:0000313" key="6">
    <source>
        <dbReference type="EMBL" id="QDV08705.1"/>
    </source>
</evidence>
<dbReference type="PANTHER" id="PTHR30307">
    <property type="entry name" value="S-ADENOSYLMETHIONINE:TRNA RIBOSYLTRANSFERASE-ISOMERASE"/>
    <property type="match status" value="1"/>
</dbReference>
<dbReference type="SUPFAM" id="SSF111337">
    <property type="entry name" value="QueA-like"/>
    <property type="match status" value="1"/>
</dbReference>
<reference evidence="6 7" key="1">
    <citation type="submission" date="2019-02" db="EMBL/GenBank/DDBJ databases">
        <title>Deep-cultivation of Planctomycetes and their phenomic and genomic characterization uncovers novel biology.</title>
        <authorList>
            <person name="Wiegand S."/>
            <person name="Jogler M."/>
            <person name="Boedeker C."/>
            <person name="Pinto D."/>
            <person name="Vollmers J."/>
            <person name="Rivas-Marin E."/>
            <person name="Kohn T."/>
            <person name="Peeters S.H."/>
            <person name="Heuer A."/>
            <person name="Rast P."/>
            <person name="Oberbeckmann S."/>
            <person name="Bunk B."/>
            <person name="Jeske O."/>
            <person name="Meyerdierks A."/>
            <person name="Storesund J.E."/>
            <person name="Kallscheuer N."/>
            <person name="Luecker S."/>
            <person name="Lage O.M."/>
            <person name="Pohl T."/>
            <person name="Merkel B.J."/>
            <person name="Hornburger P."/>
            <person name="Mueller R.-W."/>
            <person name="Bruemmer F."/>
            <person name="Labrenz M."/>
            <person name="Spormann A.M."/>
            <person name="Op den Camp H."/>
            <person name="Overmann J."/>
            <person name="Amann R."/>
            <person name="Jetten M.S.M."/>
            <person name="Mascher T."/>
            <person name="Medema M.H."/>
            <person name="Devos D.P."/>
            <person name="Kaster A.-K."/>
            <person name="Ovreas L."/>
            <person name="Rohde M."/>
            <person name="Galperin M.Y."/>
            <person name="Jogler C."/>
        </authorList>
    </citation>
    <scope>NUCLEOTIDE SEQUENCE [LARGE SCALE GENOMIC DNA]</scope>
    <source>
        <strain evidence="6 7">Poly30</strain>
    </source>
</reference>
<evidence type="ECO:0000256" key="2">
    <source>
        <dbReference type="ARBA" id="ARBA00022679"/>
    </source>
</evidence>
<accession>A0A518EX93</accession>
<dbReference type="OrthoDB" id="9805933at2"/>
<comment type="pathway">
    <text evidence="5">tRNA modification; tRNA-queuosine biosynthesis.</text>
</comment>
<evidence type="ECO:0000256" key="5">
    <source>
        <dbReference type="HAMAP-Rule" id="MF_00113"/>
    </source>
</evidence>
<name>A0A518EX93_9BACT</name>
<dbReference type="InterPro" id="IPR042118">
    <property type="entry name" value="QueA_dom1"/>
</dbReference>
<comment type="subunit">
    <text evidence="5">Monomer.</text>
</comment>
<keyword evidence="2 5" id="KW-0808">Transferase</keyword>
<organism evidence="6 7">
    <name type="scientific">Saltatorellus ferox</name>
    <dbReference type="NCBI Taxonomy" id="2528018"/>
    <lineage>
        <taxon>Bacteria</taxon>
        <taxon>Pseudomonadati</taxon>
        <taxon>Planctomycetota</taxon>
        <taxon>Planctomycetia</taxon>
        <taxon>Planctomycetia incertae sedis</taxon>
        <taxon>Saltatorellus</taxon>
    </lineage>
</organism>
<keyword evidence="4 5" id="KW-0671">Queuosine biosynthesis</keyword>
<dbReference type="Proteomes" id="UP000320390">
    <property type="component" value="Chromosome"/>
</dbReference>
<dbReference type="GO" id="GO:0008616">
    <property type="term" value="P:tRNA queuosine(34) biosynthetic process"/>
    <property type="evidence" value="ECO:0007669"/>
    <property type="project" value="UniProtKB-UniRule"/>
</dbReference>
<keyword evidence="1 5" id="KW-0963">Cytoplasm</keyword>
<sequence length="372" mass="41037">MDTRAFDFELPRERIAQAPVEPRDRARLLVRPTGGGEARDSLVRDLPDWLRPGDLLVLNDTRVLPARVQGRRETGGQVELLFLEPVLPGTLLTPESTEVAPGADVWRAMVKPARKIKAGECVACSGGVVARFLEREAESGYWLARLEPGQGGHVGTTTEELMAIAGAMPLPPYIERPATEADTERYQTVYARKPGAVAAPTAGLHLTEDLLQRLDAMGVRQATVTLHVGAGTFLPVTADRIEDHRMHSERFELGEEAAAEVRACRERGGRVVPVGTTSARVLESCALRDPDFERDIVEARAGSTDIFLHPGSGPRVCDGLFTNFHLPKSTLLMLVASFIGVEEMRELYRTAIEREYRFYSYGDASLLWRRPT</sequence>
<dbReference type="EMBL" id="CP036434">
    <property type="protein sequence ID" value="QDV08705.1"/>
    <property type="molecule type" value="Genomic_DNA"/>
</dbReference>
<evidence type="ECO:0000256" key="4">
    <source>
        <dbReference type="ARBA" id="ARBA00022785"/>
    </source>
</evidence>
<keyword evidence="6" id="KW-0413">Isomerase</keyword>
<comment type="similarity">
    <text evidence="5">Belongs to the QueA family.</text>
</comment>
<dbReference type="EC" id="2.4.99.17" evidence="5"/>
<dbReference type="NCBIfam" id="NF001140">
    <property type="entry name" value="PRK00147.1"/>
    <property type="match status" value="1"/>
</dbReference>
<dbReference type="Gene3D" id="3.40.1780.10">
    <property type="entry name" value="QueA-like"/>
    <property type="match status" value="1"/>
</dbReference>
<dbReference type="NCBIfam" id="TIGR00113">
    <property type="entry name" value="queA"/>
    <property type="match status" value="1"/>
</dbReference>
<evidence type="ECO:0000256" key="3">
    <source>
        <dbReference type="ARBA" id="ARBA00022691"/>
    </source>
</evidence>
<dbReference type="InterPro" id="IPR042119">
    <property type="entry name" value="QueA_dom2"/>
</dbReference>
<dbReference type="HAMAP" id="MF_00113">
    <property type="entry name" value="QueA"/>
    <property type="match status" value="1"/>
</dbReference>
<dbReference type="AlphaFoldDB" id="A0A518EX93"/>
<evidence type="ECO:0000313" key="7">
    <source>
        <dbReference type="Proteomes" id="UP000320390"/>
    </source>
</evidence>
<dbReference type="RefSeq" id="WP_145201841.1">
    <property type="nucleotide sequence ID" value="NZ_CP036434.1"/>
</dbReference>
<proteinExistence type="inferred from homology"/>
<dbReference type="Gene3D" id="2.40.10.240">
    <property type="entry name" value="QueA-like"/>
    <property type="match status" value="1"/>
</dbReference>
<keyword evidence="6" id="KW-0328">Glycosyltransferase</keyword>
<keyword evidence="3 5" id="KW-0949">S-adenosyl-L-methionine</keyword>
<comment type="catalytic activity">
    <reaction evidence="5">
        <text>7-aminomethyl-7-carbaguanosine(34) in tRNA + S-adenosyl-L-methionine = epoxyqueuosine(34) in tRNA + adenine + L-methionine + 2 H(+)</text>
        <dbReference type="Rhea" id="RHEA:32155"/>
        <dbReference type="Rhea" id="RHEA-COMP:10342"/>
        <dbReference type="Rhea" id="RHEA-COMP:18582"/>
        <dbReference type="ChEBI" id="CHEBI:15378"/>
        <dbReference type="ChEBI" id="CHEBI:16708"/>
        <dbReference type="ChEBI" id="CHEBI:57844"/>
        <dbReference type="ChEBI" id="CHEBI:59789"/>
        <dbReference type="ChEBI" id="CHEBI:82833"/>
        <dbReference type="ChEBI" id="CHEBI:194443"/>
        <dbReference type="EC" id="2.4.99.17"/>
    </reaction>
</comment>
<dbReference type="GO" id="GO:0005737">
    <property type="term" value="C:cytoplasm"/>
    <property type="evidence" value="ECO:0007669"/>
    <property type="project" value="UniProtKB-SubCell"/>
</dbReference>
<dbReference type="InterPro" id="IPR036100">
    <property type="entry name" value="QueA_sf"/>
</dbReference>
<gene>
    <name evidence="5 6" type="primary">queA</name>
    <name evidence="6" type="ORF">Poly30_42580</name>
</gene>
<dbReference type="InterPro" id="IPR003699">
    <property type="entry name" value="QueA"/>
</dbReference>
<dbReference type="GO" id="GO:0051075">
    <property type="term" value="F:S-adenosylmethionine:tRNA ribosyltransferase-isomerase activity"/>
    <property type="evidence" value="ECO:0007669"/>
    <property type="project" value="UniProtKB-EC"/>
</dbReference>
<evidence type="ECO:0000256" key="1">
    <source>
        <dbReference type="ARBA" id="ARBA00022490"/>
    </source>
</evidence>
<comment type="subcellular location">
    <subcellularLocation>
        <location evidence="5">Cytoplasm</location>
    </subcellularLocation>
</comment>
<dbReference type="Pfam" id="PF02547">
    <property type="entry name" value="Queuosine_synth"/>
    <property type="match status" value="1"/>
</dbReference>